<dbReference type="PANTHER" id="PTHR10724:SF10">
    <property type="entry name" value="S1 RNA-BINDING DOMAIN-CONTAINING PROTEIN 1"/>
    <property type="match status" value="1"/>
</dbReference>
<proteinExistence type="predicted"/>
<dbReference type="SMART" id="SM00316">
    <property type="entry name" value="S1"/>
    <property type="match status" value="2"/>
</dbReference>
<dbReference type="GO" id="GO:0003729">
    <property type="term" value="F:mRNA binding"/>
    <property type="evidence" value="ECO:0007669"/>
    <property type="project" value="TreeGrafter"/>
</dbReference>
<feature type="signal peptide" evidence="3">
    <location>
        <begin position="1"/>
        <end position="20"/>
    </location>
</feature>
<dbReference type="InterPro" id="IPR050437">
    <property type="entry name" value="Ribos_protein_bS1-like"/>
</dbReference>
<dbReference type="Gene3D" id="2.40.50.140">
    <property type="entry name" value="Nucleic acid-binding proteins"/>
    <property type="match status" value="2"/>
</dbReference>
<comment type="function">
    <text evidence="1">Associates with the EF-Tu.GDP complex and induces the exchange of GDP to GTP. It remains bound to the aminoacyl-tRNA.EF-Tu.GTP complex up to the GTP hydrolysis stage on the ribosome.</text>
</comment>
<dbReference type="GO" id="GO:0006412">
    <property type="term" value="P:translation"/>
    <property type="evidence" value="ECO:0007669"/>
    <property type="project" value="TreeGrafter"/>
</dbReference>
<dbReference type="FunFam" id="2.40.50.140:FF:000051">
    <property type="entry name" value="RNA-binding transcriptional accessory protein"/>
    <property type="match status" value="1"/>
</dbReference>
<dbReference type="GO" id="GO:0005737">
    <property type="term" value="C:cytoplasm"/>
    <property type="evidence" value="ECO:0007669"/>
    <property type="project" value="UniProtKB-ARBA"/>
</dbReference>
<dbReference type="PROSITE" id="PS50126">
    <property type="entry name" value="S1"/>
    <property type="match status" value="2"/>
</dbReference>
<feature type="chain" id="PRO_5031336542" description="S1 motif domain-containing protein" evidence="3">
    <location>
        <begin position="21"/>
        <end position="373"/>
    </location>
</feature>
<feature type="domain" description="S1 motif" evidence="4">
    <location>
        <begin position="247"/>
        <end position="324"/>
    </location>
</feature>
<dbReference type="AlphaFoldDB" id="A0A7S3L6F6"/>
<name>A0A7S3L6F6_9STRA</name>
<dbReference type="EMBL" id="HBIM01010528">
    <property type="protein sequence ID" value="CAE0411462.1"/>
    <property type="molecule type" value="Transcribed_RNA"/>
</dbReference>
<feature type="domain" description="S1 motif" evidence="4">
    <location>
        <begin position="130"/>
        <end position="199"/>
    </location>
</feature>
<evidence type="ECO:0000256" key="2">
    <source>
        <dbReference type="SAM" id="MobiDB-lite"/>
    </source>
</evidence>
<evidence type="ECO:0000259" key="4">
    <source>
        <dbReference type="PROSITE" id="PS50126"/>
    </source>
</evidence>
<dbReference type="InterPro" id="IPR012340">
    <property type="entry name" value="NA-bd_OB-fold"/>
</dbReference>
<keyword evidence="3" id="KW-0732">Signal</keyword>
<dbReference type="PANTHER" id="PTHR10724">
    <property type="entry name" value="30S RIBOSOMAL PROTEIN S1"/>
    <property type="match status" value="1"/>
</dbReference>
<dbReference type="GO" id="GO:0003735">
    <property type="term" value="F:structural constituent of ribosome"/>
    <property type="evidence" value="ECO:0007669"/>
    <property type="project" value="TreeGrafter"/>
</dbReference>
<evidence type="ECO:0000256" key="1">
    <source>
        <dbReference type="ARBA" id="ARBA00025453"/>
    </source>
</evidence>
<dbReference type="Pfam" id="PF00575">
    <property type="entry name" value="S1"/>
    <property type="match status" value="2"/>
</dbReference>
<dbReference type="InterPro" id="IPR003029">
    <property type="entry name" value="S1_domain"/>
</dbReference>
<organism evidence="5">
    <name type="scientific">Amphora coffeiformis</name>
    <dbReference type="NCBI Taxonomy" id="265554"/>
    <lineage>
        <taxon>Eukaryota</taxon>
        <taxon>Sar</taxon>
        <taxon>Stramenopiles</taxon>
        <taxon>Ochrophyta</taxon>
        <taxon>Bacillariophyta</taxon>
        <taxon>Bacillariophyceae</taxon>
        <taxon>Bacillariophycidae</taxon>
        <taxon>Thalassiophysales</taxon>
        <taxon>Catenulaceae</taxon>
        <taxon>Amphora</taxon>
    </lineage>
</organism>
<evidence type="ECO:0000313" key="5">
    <source>
        <dbReference type="EMBL" id="CAE0411462.1"/>
    </source>
</evidence>
<evidence type="ECO:0000256" key="3">
    <source>
        <dbReference type="SAM" id="SignalP"/>
    </source>
</evidence>
<protein>
    <recommendedName>
        <fullName evidence="4">S1 motif domain-containing protein</fullName>
    </recommendedName>
</protein>
<accession>A0A7S3L6F6</accession>
<sequence>MTFKAATVNALILSLGSAAAFTGQIPSAYMPRGVAVSQGTASVVQSSVHSVGCPCPACVGVHSAFCACGTCRRTVLFADASSEAEAVPEEVVALDGVESSEEAHNVERPARKTLKKKGPRGKDLSEFSVGDTVKAKVKTITNYGAFLDIGATTDGLLHISQLSVEFVSNVNEILSPGQEVDVRITGIDAAKNQVALSLLSEAQEEAAKEAAQASRGGGGGKRPQQQQQRRDDGTAIAALKQKGWSPEKFIEGTVVSTVDFGAFVRIDISQLNPEVEGEIDGLVHISALTAGRADSVTNYVNVDDKVQVRLKAIGDRNKISLTMVSVEDEKAKMEASGSAPVQMGNPEWRDAVAQIKEQMPEFKNGPVVVDLRK</sequence>
<feature type="region of interest" description="Disordered" evidence="2">
    <location>
        <begin position="207"/>
        <end position="233"/>
    </location>
</feature>
<dbReference type="SUPFAM" id="SSF50249">
    <property type="entry name" value="Nucleic acid-binding proteins"/>
    <property type="match status" value="2"/>
</dbReference>
<gene>
    <name evidence="5" type="ORF">ACOF00016_LOCUS8794</name>
</gene>
<reference evidence="5" key="1">
    <citation type="submission" date="2021-01" db="EMBL/GenBank/DDBJ databases">
        <authorList>
            <person name="Corre E."/>
            <person name="Pelletier E."/>
            <person name="Niang G."/>
            <person name="Scheremetjew M."/>
            <person name="Finn R."/>
            <person name="Kale V."/>
            <person name="Holt S."/>
            <person name="Cochrane G."/>
            <person name="Meng A."/>
            <person name="Brown T."/>
            <person name="Cohen L."/>
        </authorList>
    </citation>
    <scope>NUCLEOTIDE SEQUENCE</scope>
    <source>
        <strain evidence="5">CCMP127</strain>
    </source>
</reference>